<dbReference type="Proteomes" id="UP001152747">
    <property type="component" value="Unassembled WGS sequence"/>
</dbReference>
<dbReference type="OrthoDB" id="6432511at2759"/>
<evidence type="ECO:0000256" key="4">
    <source>
        <dbReference type="SAM" id="Phobius"/>
    </source>
</evidence>
<feature type="transmembrane region" description="Helical" evidence="4">
    <location>
        <begin position="325"/>
        <end position="347"/>
    </location>
</feature>
<keyword evidence="3" id="KW-1015">Disulfide bond</keyword>
<dbReference type="InterPro" id="IPR056953">
    <property type="entry name" value="CUT_N"/>
</dbReference>
<feature type="domain" description="ZP" evidence="6">
    <location>
        <begin position="33"/>
        <end position="280"/>
    </location>
</feature>
<feature type="chain" id="PRO_5040130923" description="ZP domain-containing protein" evidence="5">
    <location>
        <begin position="21"/>
        <end position="351"/>
    </location>
</feature>
<organism evidence="7 8">
    <name type="scientific">Caenorhabditis angaria</name>
    <dbReference type="NCBI Taxonomy" id="860376"/>
    <lineage>
        <taxon>Eukaryota</taxon>
        <taxon>Metazoa</taxon>
        <taxon>Ecdysozoa</taxon>
        <taxon>Nematoda</taxon>
        <taxon>Chromadorea</taxon>
        <taxon>Rhabditida</taxon>
        <taxon>Rhabditina</taxon>
        <taxon>Rhabditomorpha</taxon>
        <taxon>Rhabditoidea</taxon>
        <taxon>Rhabditidae</taxon>
        <taxon>Peloderinae</taxon>
        <taxon>Caenorhabditis</taxon>
    </lineage>
</organism>
<evidence type="ECO:0000256" key="5">
    <source>
        <dbReference type="SAM" id="SignalP"/>
    </source>
</evidence>
<comment type="caution">
    <text evidence="7">The sequence shown here is derived from an EMBL/GenBank/DDBJ whole genome shotgun (WGS) entry which is preliminary data.</text>
</comment>
<dbReference type="PROSITE" id="PS51034">
    <property type="entry name" value="ZP_2"/>
    <property type="match status" value="1"/>
</dbReference>
<protein>
    <recommendedName>
        <fullName evidence="6">ZP domain-containing protein</fullName>
    </recommendedName>
</protein>
<keyword evidence="4" id="KW-0812">Transmembrane</keyword>
<keyword evidence="2 5" id="KW-0732">Signal</keyword>
<dbReference type="GO" id="GO:0042302">
    <property type="term" value="F:structural constituent of cuticle"/>
    <property type="evidence" value="ECO:0007669"/>
    <property type="project" value="UniProtKB-KW"/>
</dbReference>
<keyword evidence="4" id="KW-1133">Transmembrane helix</keyword>
<dbReference type="Pfam" id="PF25057">
    <property type="entry name" value="CUT_N"/>
    <property type="match status" value="1"/>
</dbReference>
<dbReference type="PANTHER" id="PTHR22907">
    <property type="entry name" value="GH04558P"/>
    <property type="match status" value="1"/>
</dbReference>
<keyword evidence="4" id="KW-0472">Membrane</keyword>
<dbReference type="GO" id="GO:0005886">
    <property type="term" value="C:plasma membrane"/>
    <property type="evidence" value="ECO:0007669"/>
    <property type="project" value="UniProtKB-SubCell"/>
</dbReference>
<keyword evidence="1" id="KW-0193">Cuticle</keyword>
<dbReference type="AlphaFoldDB" id="A0A9P1N3F4"/>
<evidence type="ECO:0000256" key="3">
    <source>
        <dbReference type="ARBA" id="ARBA00023157"/>
    </source>
</evidence>
<dbReference type="PANTHER" id="PTHR22907:SF13">
    <property type="entry name" value="ZP DOMAIN-CONTAINING PROTEIN"/>
    <property type="match status" value="1"/>
</dbReference>
<dbReference type="Gene3D" id="2.60.40.4100">
    <property type="entry name" value="Zona pellucida, ZP-C domain"/>
    <property type="match status" value="1"/>
</dbReference>
<dbReference type="InterPro" id="IPR001507">
    <property type="entry name" value="ZP_dom"/>
</dbReference>
<feature type="signal peptide" evidence="5">
    <location>
        <begin position="1"/>
        <end position="20"/>
    </location>
</feature>
<dbReference type="InterPro" id="IPR051962">
    <property type="entry name" value="Cuticlin"/>
</dbReference>
<evidence type="ECO:0000259" key="6">
    <source>
        <dbReference type="PROSITE" id="PS51034"/>
    </source>
</evidence>
<sequence>MKLSLLIIGLILYGFGFVEPHVENRIIGKPLVSCLKTGVFLEAEVEKIFEGQIYVRGSRNTQNCWKKYENGESRSRNLQFQIDKSQLTSCGFQFSRIPASSKYLGTGNIIVAFHPDLVTSSDRAFSVNCEFEDENLIENNLETTKLYGELKYVPKISMSIESQQGNRKEFEIGEPLIFKWEFVEKKQGILGLSLERCSAETSDGRGMRILENGCSLDEELISDSMVSPDYTRILANSEAFKFPDETQVFIRCYVKICVKRFNHLSNSISSDLCPVERSCSEKLRNRRELRNSTLIPITANYRIRRSQALKSDGNQQFQICMHENVYFLGISSIFIMYLLTFSTFVFIRKIS</sequence>
<dbReference type="EMBL" id="CANHGI010000003">
    <property type="protein sequence ID" value="CAI5446396.1"/>
    <property type="molecule type" value="Genomic_DNA"/>
</dbReference>
<accession>A0A9P1N3F4</accession>
<dbReference type="SMART" id="SM00241">
    <property type="entry name" value="ZP"/>
    <property type="match status" value="1"/>
</dbReference>
<dbReference type="InterPro" id="IPR042235">
    <property type="entry name" value="ZP-C_dom"/>
</dbReference>
<gene>
    <name evidence="7" type="ORF">CAMP_LOCUS9033</name>
</gene>
<evidence type="ECO:0000256" key="1">
    <source>
        <dbReference type="ARBA" id="ARBA00022460"/>
    </source>
</evidence>
<name>A0A9P1N3F4_9PELO</name>
<evidence type="ECO:0000256" key="2">
    <source>
        <dbReference type="ARBA" id="ARBA00022729"/>
    </source>
</evidence>
<reference evidence="7" key="1">
    <citation type="submission" date="2022-11" db="EMBL/GenBank/DDBJ databases">
        <authorList>
            <person name="Kikuchi T."/>
        </authorList>
    </citation>
    <scope>NUCLEOTIDE SEQUENCE</scope>
    <source>
        <strain evidence="7">PS1010</strain>
    </source>
</reference>
<dbReference type="Pfam" id="PF00100">
    <property type="entry name" value="Zona_pellucida"/>
    <property type="match status" value="1"/>
</dbReference>
<proteinExistence type="predicted"/>
<evidence type="ECO:0000313" key="7">
    <source>
        <dbReference type="EMBL" id="CAI5446396.1"/>
    </source>
</evidence>
<evidence type="ECO:0000313" key="8">
    <source>
        <dbReference type="Proteomes" id="UP001152747"/>
    </source>
</evidence>
<dbReference type="InterPro" id="IPR055355">
    <property type="entry name" value="ZP-C"/>
</dbReference>
<keyword evidence="8" id="KW-1185">Reference proteome</keyword>